<evidence type="ECO:0000313" key="1">
    <source>
        <dbReference type="EMBL" id="QCT71089.1"/>
    </source>
</evidence>
<dbReference type="Proteomes" id="UP000218387">
    <property type="component" value="Chromosome"/>
</dbReference>
<dbReference type="AlphaFoldDB" id="A0A4P9C6I5"/>
<dbReference type="RefSeq" id="WP_096920701.1">
    <property type="nucleotide sequence ID" value="NZ_CP029487.1"/>
</dbReference>
<evidence type="ECO:0008006" key="3">
    <source>
        <dbReference type="Google" id="ProtNLM"/>
    </source>
</evidence>
<organism evidence="1 2">
    <name type="scientific">Eubacterium maltosivorans</name>
    <dbReference type="NCBI Taxonomy" id="2041044"/>
    <lineage>
        <taxon>Bacteria</taxon>
        <taxon>Bacillati</taxon>
        <taxon>Bacillota</taxon>
        <taxon>Clostridia</taxon>
        <taxon>Eubacteriales</taxon>
        <taxon>Eubacteriaceae</taxon>
        <taxon>Eubacterium</taxon>
    </lineage>
</organism>
<name>A0A4P9C6I5_EUBML</name>
<protein>
    <recommendedName>
        <fullName evidence="3">Phage major capsid protein</fullName>
    </recommendedName>
</protein>
<dbReference type="EMBL" id="CP029487">
    <property type="protein sequence ID" value="QCT71089.1"/>
    <property type="molecule type" value="Genomic_DNA"/>
</dbReference>
<gene>
    <name evidence="1" type="ORF">CPZ25_007030</name>
</gene>
<accession>A0A4P9C6I5</accession>
<dbReference type="KEGG" id="emt:CPZ25_007030"/>
<keyword evidence="2" id="KW-1185">Reference proteome</keyword>
<evidence type="ECO:0000313" key="2">
    <source>
        <dbReference type="Proteomes" id="UP000218387"/>
    </source>
</evidence>
<sequence length="313" mass="35593">MMNNRTLMSKAAIDTAVLGNGGKMNPEQSRQFITFMKDYSPFLSRVDMITMQSTRRTLEYGEVNKRAMRKQKENQDNAATGTFTTDQRELSAVGVIMPYDITFQFMKENIEGKKANTTLARLFAQQFANDTVDLAFNGDESDTSSGDKDFLSINDGWIKICESDSGTHKHDSKALNGDMIKIFDAMLSQMPSKYFQMYQQEDKSQLKIFVSHAENRKYKNQLVERNTALGDSVLISGQNVNYDGFEIVPVGFLPDGYRMLTTYKNLAYGIYGGSLETYHEVVPRKLRHEYTLLADCDFEIHNPDVIVVSKDRT</sequence>
<reference evidence="1 2" key="1">
    <citation type="submission" date="2018-05" db="EMBL/GenBank/DDBJ databases">
        <title>Genome comparison of Eubacterium sp.</title>
        <authorList>
            <person name="Feng Y."/>
            <person name="Sanchez-Andrea I."/>
            <person name="Stams A.J.M."/>
            <person name="De Vos W.M."/>
        </authorList>
    </citation>
    <scope>NUCLEOTIDE SEQUENCE [LARGE SCALE GENOMIC DNA]</scope>
    <source>
        <strain evidence="1 2">YI</strain>
    </source>
</reference>
<proteinExistence type="predicted"/>